<proteinExistence type="predicted"/>
<organism evidence="1 2">
    <name type="scientific">Podarcis lilfordi</name>
    <name type="common">Lilford's wall lizard</name>
    <dbReference type="NCBI Taxonomy" id="74358"/>
    <lineage>
        <taxon>Eukaryota</taxon>
        <taxon>Metazoa</taxon>
        <taxon>Chordata</taxon>
        <taxon>Craniata</taxon>
        <taxon>Vertebrata</taxon>
        <taxon>Euteleostomi</taxon>
        <taxon>Lepidosauria</taxon>
        <taxon>Squamata</taxon>
        <taxon>Bifurcata</taxon>
        <taxon>Unidentata</taxon>
        <taxon>Episquamata</taxon>
        <taxon>Laterata</taxon>
        <taxon>Lacertibaenia</taxon>
        <taxon>Lacertidae</taxon>
        <taxon>Podarcis</taxon>
    </lineage>
</organism>
<dbReference type="EMBL" id="OX395134">
    <property type="protein sequence ID" value="CAI5784081.1"/>
    <property type="molecule type" value="Genomic_DNA"/>
</dbReference>
<gene>
    <name evidence="1" type="ORF">PODLI_1B024800</name>
</gene>
<evidence type="ECO:0000313" key="1">
    <source>
        <dbReference type="EMBL" id="CAI5784081.1"/>
    </source>
</evidence>
<evidence type="ECO:0000313" key="2">
    <source>
        <dbReference type="Proteomes" id="UP001178461"/>
    </source>
</evidence>
<name>A0AA35KUW1_9SAUR</name>
<protein>
    <submittedName>
        <fullName evidence="1">Uncharacterized protein</fullName>
    </submittedName>
</protein>
<dbReference type="Proteomes" id="UP001178461">
    <property type="component" value="Chromosome 9"/>
</dbReference>
<keyword evidence="2" id="KW-1185">Reference proteome</keyword>
<dbReference type="AlphaFoldDB" id="A0AA35KUW1"/>
<reference evidence="1" key="1">
    <citation type="submission" date="2022-12" db="EMBL/GenBank/DDBJ databases">
        <authorList>
            <person name="Alioto T."/>
            <person name="Alioto T."/>
            <person name="Gomez Garrido J."/>
        </authorList>
    </citation>
    <scope>NUCLEOTIDE SEQUENCE</scope>
</reference>
<accession>A0AA35KUW1</accession>
<sequence length="135" mass="15691">MEQKGFRAYLKGLRLWAATPKCWQMKSKFVLAKASCREILLLFLVSSQSLWKTPFSHVTSSHKLYIKRFSFSTRIIDPENMADFSYFRCLSPGVPSCFSTPDFQPQVQKVRFKDNTSRVLITKIPTFKQLNHASF</sequence>